<sequence>MLYSIKCPICFDLYDKETKQFGTFLCGHIYCIQCLEEMQKYLDDNDMIRCPTCNVPTLFYVKLFFNTITTEEKENLKKVEKNENVTKL</sequence>
<protein>
    <submittedName>
        <fullName evidence="2">RING-type domain-containing protein</fullName>
    </submittedName>
</protein>
<proteinExistence type="predicted"/>
<reference evidence="2" key="1">
    <citation type="submission" date="2022-11" db="UniProtKB">
        <authorList>
            <consortium name="WormBaseParasite"/>
        </authorList>
    </citation>
    <scope>IDENTIFICATION</scope>
</reference>
<dbReference type="WBParaSite" id="PS1159_v2.g4315.t1">
    <property type="protein sequence ID" value="PS1159_v2.g4315.t1"/>
    <property type="gene ID" value="PS1159_v2.g4315"/>
</dbReference>
<evidence type="ECO:0000313" key="2">
    <source>
        <dbReference type="WBParaSite" id="PS1159_v2.g4315.t1"/>
    </source>
</evidence>
<name>A0AC35GE56_9BILA</name>
<evidence type="ECO:0000313" key="1">
    <source>
        <dbReference type="Proteomes" id="UP000887580"/>
    </source>
</evidence>
<dbReference type="Proteomes" id="UP000887580">
    <property type="component" value="Unplaced"/>
</dbReference>
<organism evidence="1 2">
    <name type="scientific">Panagrolaimus sp. PS1159</name>
    <dbReference type="NCBI Taxonomy" id="55785"/>
    <lineage>
        <taxon>Eukaryota</taxon>
        <taxon>Metazoa</taxon>
        <taxon>Ecdysozoa</taxon>
        <taxon>Nematoda</taxon>
        <taxon>Chromadorea</taxon>
        <taxon>Rhabditida</taxon>
        <taxon>Tylenchina</taxon>
        <taxon>Panagrolaimomorpha</taxon>
        <taxon>Panagrolaimoidea</taxon>
        <taxon>Panagrolaimidae</taxon>
        <taxon>Panagrolaimus</taxon>
    </lineage>
</organism>
<accession>A0AC35GE56</accession>